<dbReference type="InterPro" id="IPR002645">
    <property type="entry name" value="STAS_dom"/>
</dbReference>
<dbReference type="PANTHER" id="PTHR33495:SF2">
    <property type="entry name" value="ANTI-SIGMA FACTOR ANTAGONIST TM_1081-RELATED"/>
    <property type="match status" value="1"/>
</dbReference>
<sequence length="107" mass="11504">MTVTDTAPLGGAGPAEPTTVQLSGELDLVTCPALRDELHDVLRSSTRLLVLDLSSVTFCDACGLSLLIDLQRCARQRGIVLALTQPRPCVSRLLRISGLERSFPFVV</sequence>
<dbReference type="NCBIfam" id="TIGR00377">
    <property type="entry name" value="ant_ant_sig"/>
    <property type="match status" value="1"/>
</dbReference>
<reference evidence="4" key="2">
    <citation type="submission" date="2020-09" db="EMBL/GenBank/DDBJ databases">
        <authorList>
            <person name="Sun Q."/>
            <person name="Zhou Y."/>
        </authorList>
    </citation>
    <scope>NUCLEOTIDE SEQUENCE</scope>
    <source>
        <strain evidence="4">CGMCC 4.7430</strain>
    </source>
</reference>
<evidence type="ECO:0000256" key="2">
    <source>
        <dbReference type="RuleBase" id="RU003749"/>
    </source>
</evidence>
<comment type="similarity">
    <text evidence="1 2">Belongs to the anti-sigma-factor antagonist family.</text>
</comment>
<feature type="domain" description="STAS" evidence="3">
    <location>
        <begin position="20"/>
        <end position="107"/>
    </location>
</feature>
<dbReference type="InterPro" id="IPR036513">
    <property type="entry name" value="STAS_dom_sf"/>
</dbReference>
<dbReference type="AlphaFoldDB" id="A0A918A3R6"/>
<protein>
    <recommendedName>
        <fullName evidence="2">Anti-sigma factor antagonist</fullName>
    </recommendedName>
</protein>
<evidence type="ECO:0000313" key="4">
    <source>
        <dbReference type="EMBL" id="GGP06099.1"/>
    </source>
</evidence>
<name>A0A918A3R6_9ACTN</name>
<evidence type="ECO:0000313" key="5">
    <source>
        <dbReference type="Proteomes" id="UP000660745"/>
    </source>
</evidence>
<dbReference type="EMBL" id="BMNK01000004">
    <property type="protein sequence ID" value="GGP06099.1"/>
    <property type="molecule type" value="Genomic_DNA"/>
</dbReference>
<evidence type="ECO:0000259" key="3">
    <source>
        <dbReference type="PROSITE" id="PS50801"/>
    </source>
</evidence>
<comment type="caution">
    <text evidence="4">The sequence shown here is derived from an EMBL/GenBank/DDBJ whole genome shotgun (WGS) entry which is preliminary data.</text>
</comment>
<accession>A0A918A3R6</accession>
<dbReference type="PANTHER" id="PTHR33495">
    <property type="entry name" value="ANTI-SIGMA FACTOR ANTAGONIST TM_1081-RELATED-RELATED"/>
    <property type="match status" value="1"/>
</dbReference>
<evidence type="ECO:0000256" key="1">
    <source>
        <dbReference type="ARBA" id="ARBA00009013"/>
    </source>
</evidence>
<dbReference type="InterPro" id="IPR003658">
    <property type="entry name" value="Anti-sigma_ant"/>
</dbReference>
<dbReference type="Gene3D" id="3.30.750.24">
    <property type="entry name" value="STAS domain"/>
    <property type="match status" value="1"/>
</dbReference>
<dbReference type="Pfam" id="PF13466">
    <property type="entry name" value="STAS_2"/>
    <property type="match status" value="1"/>
</dbReference>
<dbReference type="Proteomes" id="UP000660745">
    <property type="component" value="Unassembled WGS sequence"/>
</dbReference>
<gene>
    <name evidence="4" type="ORF">GCM10012278_28140</name>
</gene>
<keyword evidence="5" id="KW-1185">Reference proteome</keyword>
<dbReference type="PROSITE" id="PS50801">
    <property type="entry name" value="STAS"/>
    <property type="match status" value="1"/>
</dbReference>
<dbReference type="SUPFAM" id="SSF52091">
    <property type="entry name" value="SpoIIaa-like"/>
    <property type="match status" value="1"/>
</dbReference>
<dbReference type="InterPro" id="IPR058548">
    <property type="entry name" value="MlaB-like_STAS"/>
</dbReference>
<dbReference type="RefSeq" id="WP_189139029.1">
    <property type="nucleotide sequence ID" value="NZ_BMNK01000004.1"/>
</dbReference>
<dbReference type="GO" id="GO:0043856">
    <property type="term" value="F:anti-sigma factor antagonist activity"/>
    <property type="evidence" value="ECO:0007669"/>
    <property type="project" value="InterPro"/>
</dbReference>
<organism evidence="4 5">
    <name type="scientific">Nonomuraea glycinis</name>
    <dbReference type="NCBI Taxonomy" id="2047744"/>
    <lineage>
        <taxon>Bacteria</taxon>
        <taxon>Bacillati</taxon>
        <taxon>Actinomycetota</taxon>
        <taxon>Actinomycetes</taxon>
        <taxon>Streptosporangiales</taxon>
        <taxon>Streptosporangiaceae</taxon>
        <taxon>Nonomuraea</taxon>
    </lineage>
</organism>
<proteinExistence type="inferred from homology"/>
<dbReference type="CDD" id="cd07043">
    <property type="entry name" value="STAS_anti-anti-sigma_factors"/>
    <property type="match status" value="1"/>
</dbReference>
<reference evidence="4" key="1">
    <citation type="journal article" date="2014" name="Int. J. Syst. Evol. Microbiol.">
        <title>Complete genome sequence of Corynebacterium casei LMG S-19264T (=DSM 44701T), isolated from a smear-ripened cheese.</title>
        <authorList>
            <consortium name="US DOE Joint Genome Institute (JGI-PGF)"/>
            <person name="Walter F."/>
            <person name="Albersmeier A."/>
            <person name="Kalinowski J."/>
            <person name="Ruckert C."/>
        </authorList>
    </citation>
    <scope>NUCLEOTIDE SEQUENCE</scope>
    <source>
        <strain evidence="4">CGMCC 4.7430</strain>
    </source>
</reference>